<dbReference type="Proteomes" id="UP000001292">
    <property type="component" value="Unassembled WGS sequence"/>
</dbReference>
<dbReference type="Pfam" id="PF00014">
    <property type="entry name" value="Kunitz_BPTI"/>
    <property type="match status" value="2"/>
</dbReference>
<evidence type="ECO:0000313" key="5">
    <source>
        <dbReference type="EMBL" id="EDW54164.1"/>
    </source>
</evidence>
<name>B4I319_DROSE</name>
<dbReference type="MEROPS" id="I02.956"/>
<proteinExistence type="predicted"/>
<dbReference type="PROSITE" id="PS50279">
    <property type="entry name" value="BPTI_KUNITZ_2"/>
    <property type="match status" value="2"/>
</dbReference>
<sequence>MIVEICGLPKTSTGGCRAHMRFWTYDSQANKCVFFTYGGCGRNGNSFNSEEAFCGLPPAANGLCLARFRRWSYDSQYNVCFPFTYGGCQGNENSFETQEECMAKCVE</sequence>
<evidence type="ECO:0000259" key="4">
    <source>
        <dbReference type="PROSITE" id="PS50279"/>
    </source>
</evidence>
<dbReference type="PROSITE" id="PS00280">
    <property type="entry name" value="BPTI_KUNITZ_1"/>
    <property type="match status" value="1"/>
</dbReference>
<dbReference type="PANTHER" id="PTHR10083:SF328">
    <property type="entry name" value="TISSUE FACTOR PATHWAY INHIBITOR"/>
    <property type="match status" value="1"/>
</dbReference>
<dbReference type="SMR" id="B4I319"/>
<keyword evidence="2" id="KW-0722">Serine protease inhibitor</keyword>
<dbReference type="EMBL" id="CH480820">
    <property type="protein sequence ID" value="EDW54164.1"/>
    <property type="molecule type" value="Genomic_DNA"/>
</dbReference>
<evidence type="ECO:0000256" key="1">
    <source>
        <dbReference type="ARBA" id="ARBA00022690"/>
    </source>
</evidence>
<accession>B4I319</accession>
<dbReference type="CDD" id="cd00109">
    <property type="entry name" value="Kunitz-type"/>
    <property type="match status" value="1"/>
</dbReference>
<dbReference type="Gene3D" id="4.10.410.10">
    <property type="entry name" value="Pancreatic trypsin inhibitor Kunitz domain"/>
    <property type="match status" value="2"/>
</dbReference>
<keyword evidence="6" id="KW-1185">Reference proteome</keyword>
<dbReference type="InterPro" id="IPR050098">
    <property type="entry name" value="TFPI/VKTCI-like"/>
</dbReference>
<dbReference type="InterPro" id="IPR020901">
    <property type="entry name" value="Prtase_inh_Kunz-CS"/>
</dbReference>
<dbReference type="AlphaFoldDB" id="B4I319"/>
<dbReference type="HOGENOM" id="CLU_2212684_0_0_1"/>
<dbReference type="InterPro" id="IPR036880">
    <property type="entry name" value="Kunitz_BPTI_sf"/>
</dbReference>
<dbReference type="GO" id="GO:0005615">
    <property type="term" value="C:extracellular space"/>
    <property type="evidence" value="ECO:0007669"/>
    <property type="project" value="TreeGrafter"/>
</dbReference>
<dbReference type="SMART" id="SM00131">
    <property type="entry name" value="KU"/>
    <property type="match status" value="2"/>
</dbReference>
<evidence type="ECO:0000313" key="6">
    <source>
        <dbReference type="Proteomes" id="UP000001292"/>
    </source>
</evidence>
<evidence type="ECO:0000256" key="3">
    <source>
        <dbReference type="ARBA" id="ARBA00023157"/>
    </source>
</evidence>
<dbReference type="PRINTS" id="PR00759">
    <property type="entry name" value="BASICPTASE"/>
</dbReference>
<reference evidence="5 6" key="1">
    <citation type="journal article" date="2007" name="Nature">
        <title>Evolution of genes and genomes on the Drosophila phylogeny.</title>
        <authorList>
            <consortium name="Drosophila 12 Genomes Consortium"/>
            <person name="Clark A.G."/>
            <person name="Eisen M.B."/>
            <person name="Smith D.R."/>
            <person name="Bergman C.M."/>
            <person name="Oliver B."/>
            <person name="Markow T.A."/>
            <person name="Kaufman T.C."/>
            <person name="Kellis M."/>
            <person name="Gelbart W."/>
            <person name="Iyer V.N."/>
            <person name="Pollard D.A."/>
            <person name="Sackton T.B."/>
            <person name="Larracuente A.M."/>
            <person name="Singh N.D."/>
            <person name="Abad J.P."/>
            <person name="Abt D.N."/>
            <person name="Adryan B."/>
            <person name="Aguade M."/>
            <person name="Akashi H."/>
            <person name="Anderson W.W."/>
            <person name="Aquadro C.F."/>
            <person name="Ardell D.H."/>
            <person name="Arguello R."/>
            <person name="Artieri C.G."/>
            <person name="Barbash D.A."/>
            <person name="Barker D."/>
            <person name="Barsanti P."/>
            <person name="Batterham P."/>
            <person name="Batzoglou S."/>
            <person name="Begun D."/>
            <person name="Bhutkar A."/>
            <person name="Blanco E."/>
            <person name="Bosak S.A."/>
            <person name="Bradley R.K."/>
            <person name="Brand A.D."/>
            <person name="Brent M.R."/>
            <person name="Brooks A.N."/>
            <person name="Brown R.H."/>
            <person name="Butlin R.K."/>
            <person name="Caggese C."/>
            <person name="Calvi B.R."/>
            <person name="Bernardo de Carvalho A."/>
            <person name="Caspi A."/>
            <person name="Castrezana S."/>
            <person name="Celniker S.E."/>
            <person name="Chang J.L."/>
            <person name="Chapple C."/>
            <person name="Chatterji S."/>
            <person name="Chinwalla A."/>
            <person name="Civetta A."/>
            <person name="Clifton S.W."/>
            <person name="Comeron J.M."/>
            <person name="Costello J.C."/>
            <person name="Coyne J.A."/>
            <person name="Daub J."/>
            <person name="David R.G."/>
            <person name="Delcher A.L."/>
            <person name="Delehaunty K."/>
            <person name="Do C.B."/>
            <person name="Ebling H."/>
            <person name="Edwards K."/>
            <person name="Eickbush T."/>
            <person name="Evans J.D."/>
            <person name="Filipski A."/>
            <person name="Findeiss S."/>
            <person name="Freyhult E."/>
            <person name="Fulton L."/>
            <person name="Fulton R."/>
            <person name="Garcia A.C."/>
            <person name="Gardiner A."/>
            <person name="Garfield D.A."/>
            <person name="Garvin B.E."/>
            <person name="Gibson G."/>
            <person name="Gilbert D."/>
            <person name="Gnerre S."/>
            <person name="Godfrey J."/>
            <person name="Good R."/>
            <person name="Gotea V."/>
            <person name="Gravely B."/>
            <person name="Greenberg A.J."/>
            <person name="Griffiths-Jones S."/>
            <person name="Gross S."/>
            <person name="Guigo R."/>
            <person name="Gustafson E.A."/>
            <person name="Haerty W."/>
            <person name="Hahn M.W."/>
            <person name="Halligan D.L."/>
            <person name="Halpern A.L."/>
            <person name="Halter G.M."/>
            <person name="Han M.V."/>
            <person name="Heger A."/>
            <person name="Hillier L."/>
            <person name="Hinrichs A.S."/>
            <person name="Holmes I."/>
            <person name="Hoskins R.A."/>
            <person name="Hubisz M.J."/>
            <person name="Hultmark D."/>
            <person name="Huntley M.A."/>
            <person name="Jaffe D.B."/>
            <person name="Jagadeeshan S."/>
            <person name="Jeck W.R."/>
            <person name="Johnson J."/>
            <person name="Jones C.D."/>
            <person name="Jordan W.C."/>
            <person name="Karpen G.H."/>
            <person name="Kataoka E."/>
            <person name="Keightley P.D."/>
            <person name="Kheradpour P."/>
            <person name="Kirkness E.F."/>
            <person name="Koerich L.B."/>
            <person name="Kristiansen K."/>
            <person name="Kudrna D."/>
            <person name="Kulathinal R.J."/>
            <person name="Kumar S."/>
            <person name="Kwok R."/>
            <person name="Lander E."/>
            <person name="Langley C.H."/>
            <person name="Lapoint R."/>
            <person name="Lazzaro B.P."/>
            <person name="Lee S.J."/>
            <person name="Levesque L."/>
            <person name="Li R."/>
            <person name="Lin C.F."/>
            <person name="Lin M.F."/>
            <person name="Lindblad-Toh K."/>
            <person name="Llopart A."/>
            <person name="Long M."/>
            <person name="Low L."/>
            <person name="Lozovsky E."/>
            <person name="Lu J."/>
            <person name="Luo M."/>
            <person name="Machado C.A."/>
            <person name="Makalowski W."/>
            <person name="Marzo M."/>
            <person name="Matsuda M."/>
            <person name="Matzkin L."/>
            <person name="McAllister B."/>
            <person name="McBride C.S."/>
            <person name="McKernan B."/>
            <person name="McKernan K."/>
            <person name="Mendez-Lago M."/>
            <person name="Minx P."/>
            <person name="Mollenhauer M.U."/>
            <person name="Montooth K."/>
            <person name="Mount S.M."/>
            <person name="Mu X."/>
            <person name="Myers E."/>
            <person name="Negre B."/>
            <person name="Newfeld S."/>
            <person name="Nielsen R."/>
            <person name="Noor M.A."/>
            <person name="O'Grady P."/>
            <person name="Pachter L."/>
            <person name="Papaceit M."/>
            <person name="Parisi M.J."/>
            <person name="Parisi M."/>
            <person name="Parts L."/>
            <person name="Pedersen J.S."/>
            <person name="Pesole G."/>
            <person name="Phillippy A.M."/>
            <person name="Ponting C.P."/>
            <person name="Pop M."/>
            <person name="Porcelli D."/>
            <person name="Powell J.R."/>
            <person name="Prohaska S."/>
            <person name="Pruitt K."/>
            <person name="Puig M."/>
            <person name="Quesneville H."/>
            <person name="Ram K.R."/>
            <person name="Rand D."/>
            <person name="Rasmussen M.D."/>
            <person name="Reed L.K."/>
            <person name="Reenan R."/>
            <person name="Reily A."/>
            <person name="Remington K.A."/>
            <person name="Rieger T.T."/>
            <person name="Ritchie M.G."/>
            <person name="Robin C."/>
            <person name="Rogers Y.H."/>
            <person name="Rohde C."/>
            <person name="Rozas J."/>
            <person name="Rubenfield M.J."/>
            <person name="Ruiz A."/>
            <person name="Russo S."/>
            <person name="Salzberg S.L."/>
            <person name="Sanchez-Gracia A."/>
            <person name="Saranga D.J."/>
            <person name="Sato H."/>
            <person name="Schaeffer S.W."/>
            <person name="Schatz M.C."/>
            <person name="Schlenke T."/>
            <person name="Schwartz R."/>
            <person name="Segarra C."/>
            <person name="Singh R.S."/>
            <person name="Sirot L."/>
            <person name="Sirota M."/>
            <person name="Sisneros N.B."/>
            <person name="Smith C.D."/>
            <person name="Smith T.F."/>
            <person name="Spieth J."/>
            <person name="Stage D.E."/>
            <person name="Stark A."/>
            <person name="Stephan W."/>
            <person name="Strausberg R.L."/>
            <person name="Strempel S."/>
            <person name="Sturgill D."/>
            <person name="Sutton G."/>
            <person name="Sutton G.G."/>
            <person name="Tao W."/>
            <person name="Teichmann S."/>
            <person name="Tobari Y.N."/>
            <person name="Tomimura Y."/>
            <person name="Tsolas J.M."/>
            <person name="Valente V.L."/>
            <person name="Venter E."/>
            <person name="Venter J.C."/>
            <person name="Vicario S."/>
            <person name="Vieira F.G."/>
            <person name="Vilella A.J."/>
            <person name="Villasante A."/>
            <person name="Walenz B."/>
            <person name="Wang J."/>
            <person name="Wasserman M."/>
            <person name="Watts T."/>
            <person name="Wilson D."/>
            <person name="Wilson R.K."/>
            <person name="Wing R.A."/>
            <person name="Wolfner M.F."/>
            <person name="Wong A."/>
            <person name="Wong G.K."/>
            <person name="Wu C.I."/>
            <person name="Wu G."/>
            <person name="Yamamoto D."/>
            <person name="Yang H.P."/>
            <person name="Yang S.P."/>
            <person name="Yorke J.A."/>
            <person name="Yoshida K."/>
            <person name="Zdobnov E."/>
            <person name="Zhang P."/>
            <person name="Zhang Y."/>
            <person name="Zimin A.V."/>
            <person name="Baldwin J."/>
            <person name="Abdouelleil A."/>
            <person name="Abdulkadir J."/>
            <person name="Abebe A."/>
            <person name="Abera B."/>
            <person name="Abreu J."/>
            <person name="Acer S.C."/>
            <person name="Aftuck L."/>
            <person name="Alexander A."/>
            <person name="An P."/>
            <person name="Anderson E."/>
            <person name="Anderson S."/>
            <person name="Arachi H."/>
            <person name="Azer M."/>
            <person name="Bachantsang P."/>
            <person name="Barry A."/>
            <person name="Bayul T."/>
            <person name="Berlin A."/>
            <person name="Bessette D."/>
            <person name="Bloom T."/>
            <person name="Blye J."/>
            <person name="Boguslavskiy L."/>
            <person name="Bonnet C."/>
            <person name="Boukhgalter B."/>
            <person name="Bourzgui I."/>
            <person name="Brown A."/>
            <person name="Cahill P."/>
            <person name="Channer S."/>
            <person name="Cheshatsang Y."/>
            <person name="Chuda L."/>
            <person name="Citroen M."/>
            <person name="Collymore A."/>
            <person name="Cooke P."/>
            <person name="Costello M."/>
            <person name="D'Aco K."/>
            <person name="Daza R."/>
            <person name="De Haan G."/>
            <person name="DeGray S."/>
            <person name="DeMaso C."/>
            <person name="Dhargay N."/>
            <person name="Dooley K."/>
            <person name="Dooley E."/>
            <person name="Doricent M."/>
            <person name="Dorje P."/>
            <person name="Dorjee K."/>
            <person name="Dupes A."/>
            <person name="Elong R."/>
            <person name="Falk J."/>
            <person name="Farina A."/>
            <person name="Faro S."/>
            <person name="Ferguson D."/>
            <person name="Fisher S."/>
            <person name="Foley C.D."/>
            <person name="Franke A."/>
            <person name="Friedrich D."/>
            <person name="Gadbois L."/>
            <person name="Gearin G."/>
            <person name="Gearin C.R."/>
            <person name="Giannoukos G."/>
            <person name="Goode T."/>
            <person name="Graham J."/>
            <person name="Grandbois E."/>
            <person name="Grewal S."/>
            <person name="Gyaltsen K."/>
            <person name="Hafez N."/>
            <person name="Hagos B."/>
            <person name="Hall J."/>
            <person name="Henson C."/>
            <person name="Hollinger A."/>
            <person name="Honan T."/>
            <person name="Huard M.D."/>
            <person name="Hughes L."/>
            <person name="Hurhula B."/>
            <person name="Husby M.E."/>
            <person name="Kamat A."/>
            <person name="Kanga B."/>
            <person name="Kashin S."/>
            <person name="Khazanovich D."/>
            <person name="Kisner P."/>
            <person name="Lance K."/>
            <person name="Lara M."/>
            <person name="Lee W."/>
            <person name="Lennon N."/>
            <person name="Letendre F."/>
            <person name="LeVine R."/>
            <person name="Lipovsky A."/>
            <person name="Liu X."/>
            <person name="Liu J."/>
            <person name="Liu S."/>
            <person name="Lokyitsang T."/>
            <person name="Lokyitsang Y."/>
            <person name="Lubonja R."/>
            <person name="Lui A."/>
            <person name="MacDonald P."/>
            <person name="Magnisalis V."/>
            <person name="Maru K."/>
            <person name="Matthews C."/>
            <person name="McCusker W."/>
            <person name="McDonough S."/>
            <person name="Mehta T."/>
            <person name="Meldrim J."/>
            <person name="Meneus L."/>
            <person name="Mihai O."/>
            <person name="Mihalev A."/>
            <person name="Mihova T."/>
            <person name="Mittelman R."/>
            <person name="Mlenga V."/>
            <person name="Montmayeur A."/>
            <person name="Mulrain L."/>
            <person name="Navidi A."/>
            <person name="Naylor J."/>
            <person name="Negash T."/>
            <person name="Nguyen T."/>
            <person name="Nguyen N."/>
            <person name="Nicol R."/>
            <person name="Norbu C."/>
            <person name="Norbu N."/>
            <person name="Novod N."/>
            <person name="O'Neill B."/>
            <person name="Osman S."/>
            <person name="Markiewicz E."/>
            <person name="Oyono O.L."/>
            <person name="Patti C."/>
            <person name="Phunkhang P."/>
            <person name="Pierre F."/>
            <person name="Priest M."/>
            <person name="Raghuraman S."/>
            <person name="Rege F."/>
            <person name="Reyes R."/>
            <person name="Rise C."/>
            <person name="Rogov P."/>
            <person name="Ross K."/>
            <person name="Ryan E."/>
            <person name="Settipalli S."/>
            <person name="Shea T."/>
            <person name="Sherpa N."/>
            <person name="Shi L."/>
            <person name="Shih D."/>
            <person name="Sparrow T."/>
            <person name="Spaulding J."/>
            <person name="Stalker J."/>
            <person name="Stange-Thomann N."/>
            <person name="Stavropoulos S."/>
            <person name="Stone C."/>
            <person name="Strader C."/>
            <person name="Tesfaye S."/>
            <person name="Thomson T."/>
            <person name="Thoulutsang Y."/>
            <person name="Thoulutsang D."/>
            <person name="Topham K."/>
            <person name="Topping I."/>
            <person name="Tsamla T."/>
            <person name="Vassiliev H."/>
            <person name="Vo A."/>
            <person name="Wangchuk T."/>
            <person name="Wangdi T."/>
            <person name="Weiand M."/>
            <person name="Wilkinson J."/>
            <person name="Wilson A."/>
            <person name="Yadav S."/>
            <person name="Young G."/>
            <person name="Yu Q."/>
            <person name="Zembek L."/>
            <person name="Zhong D."/>
            <person name="Zimmer A."/>
            <person name="Zwirko Z."/>
            <person name="Jaffe D.B."/>
            <person name="Alvarez P."/>
            <person name="Brockman W."/>
            <person name="Butler J."/>
            <person name="Chin C."/>
            <person name="Gnerre S."/>
            <person name="Grabherr M."/>
            <person name="Kleber M."/>
            <person name="Mauceli E."/>
            <person name="MacCallum I."/>
        </authorList>
    </citation>
    <scope>NUCLEOTIDE SEQUENCE [LARGE SCALE GENOMIC DNA]</scope>
    <source>
        <strain evidence="6">Rob3c / Tucson 14021-0248.25</strain>
    </source>
</reference>
<dbReference type="GO" id="GO:0004867">
    <property type="term" value="F:serine-type endopeptidase inhibitor activity"/>
    <property type="evidence" value="ECO:0007669"/>
    <property type="project" value="UniProtKB-KW"/>
</dbReference>
<dbReference type="STRING" id="7238.B4I319"/>
<feature type="domain" description="BPTI/Kunitz inhibitor" evidence="4">
    <location>
        <begin position="6"/>
        <end position="51"/>
    </location>
</feature>
<gene>
    <name evidence="5" type="primary">Dsec\GM18129</name>
    <name evidence="5" type="ORF">Dsec_GM18129</name>
</gene>
<dbReference type="InterPro" id="IPR002223">
    <property type="entry name" value="Kunitz_BPTI"/>
</dbReference>
<organism evidence="6">
    <name type="scientific">Drosophila sechellia</name>
    <name type="common">Fruit fly</name>
    <dbReference type="NCBI Taxonomy" id="7238"/>
    <lineage>
        <taxon>Eukaryota</taxon>
        <taxon>Metazoa</taxon>
        <taxon>Ecdysozoa</taxon>
        <taxon>Arthropoda</taxon>
        <taxon>Hexapoda</taxon>
        <taxon>Insecta</taxon>
        <taxon>Pterygota</taxon>
        <taxon>Neoptera</taxon>
        <taxon>Endopterygota</taxon>
        <taxon>Diptera</taxon>
        <taxon>Brachycera</taxon>
        <taxon>Muscomorpha</taxon>
        <taxon>Ephydroidea</taxon>
        <taxon>Drosophilidae</taxon>
        <taxon>Drosophila</taxon>
        <taxon>Sophophora</taxon>
    </lineage>
</organism>
<dbReference type="PANTHER" id="PTHR10083">
    <property type="entry name" value="KUNITZ-TYPE PROTEASE INHIBITOR-RELATED"/>
    <property type="match status" value="1"/>
</dbReference>
<keyword evidence="1" id="KW-0646">Protease inhibitor</keyword>
<evidence type="ECO:0000256" key="2">
    <source>
        <dbReference type="ARBA" id="ARBA00022900"/>
    </source>
</evidence>
<keyword evidence="3" id="KW-1015">Disulfide bond</keyword>
<dbReference type="PhylomeDB" id="B4I319"/>
<feature type="domain" description="BPTI/Kunitz inhibitor" evidence="4">
    <location>
        <begin position="54"/>
        <end position="105"/>
    </location>
</feature>
<dbReference type="FunFam" id="4.10.410.10:FF:000050">
    <property type="entry name" value="Trypsin protease inhibitor-like 4"/>
    <property type="match status" value="1"/>
</dbReference>
<dbReference type="OMA" id="WCKASFP"/>
<dbReference type="SUPFAM" id="SSF57362">
    <property type="entry name" value="BPTI-like"/>
    <property type="match status" value="2"/>
</dbReference>
<protein>
    <submittedName>
        <fullName evidence="5">GM18129</fullName>
    </submittedName>
</protein>